<comment type="caution">
    <text evidence="1">The sequence shown here is derived from an EMBL/GenBank/DDBJ whole genome shotgun (WGS) entry which is preliminary data.</text>
</comment>
<gene>
    <name evidence="1" type="ORF">T12_7192</name>
</gene>
<protein>
    <submittedName>
        <fullName evidence="1">Uncharacterized protein</fullName>
    </submittedName>
</protein>
<evidence type="ECO:0000313" key="1">
    <source>
        <dbReference type="EMBL" id="KRY05023.1"/>
    </source>
</evidence>
<sequence>MKKLCDAVKKRMKNTCDYPPYIRLISSLHTVSNKLLELRSVWRSGVLCGTVEMQEITVSSSVSCHRTSPNGAAVRYLVIHAANKRRRASFQIPCLLLGGVAFEQRKVALNTR</sequence>
<accession>A0A0V0YXJ3</accession>
<dbReference type="AlphaFoldDB" id="A0A0V0YXJ3"/>
<keyword evidence="2" id="KW-1185">Reference proteome</keyword>
<organism evidence="1 2">
    <name type="scientific">Trichinella patagoniensis</name>
    <dbReference type="NCBI Taxonomy" id="990121"/>
    <lineage>
        <taxon>Eukaryota</taxon>
        <taxon>Metazoa</taxon>
        <taxon>Ecdysozoa</taxon>
        <taxon>Nematoda</taxon>
        <taxon>Enoplea</taxon>
        <taxon>Dorylaimia</taxon>
        <taxon>Trichinellida</taxon>
        <taxon>Trichinellidae</taxon>
        <taxon>Trichinella</taxon>
    </lineage>
</organism>
<proteinExistence type="predicted"/>
<dbReference type="EMBL" id="JYDQ01001558">
    <property type="protein sequence ID" value="KRY05023.1"/>
    <property type="molecule type" value="Genomic_DNA"/>
</dbReference>
<feature type="non-terminal residue" evidence="1">
    <location>
        <position position="112"/>
    </location>
</feature>
<reference evidence="1 2" key="1">
    <citation type="submission" date="2015-01" db="EMBL/GenBank/DDBJ databases">
        <title>Evolution of Trichinella species and genotypes.</title>
        <authorList>
            <person name="Korhonen P.K."/>
            <person name="Edoardo P."/>
            <person name="Giuseppe L.R."/>
            <person name="Gasser R.B."/>
        </authorList>
    </citation>
    <scope>NUCLEOTIDE SEQUENCE [LARGE SCALE GENOMIC DNA]</scope>
    <source>
        <strain evidence="1">ISS2496</strain>
    </source>
</reference>
<dbReference type="Proteomes" id="UP000054783">
    <property type="component" value="Unassembled WGS sequence"/>
</dbReference>
<name>A0A0V0YXJ3_9BILA</name>
<evidence type="ECO:0000313" key="2">
    <source>
        <dbReference type="Proteomes" id="UP000054783"/>
    </source>
</evidence>